<reference evidence="2 4" key="1">
    <citation type="journal article" date="2018" name="PLoS Genet.">
        <title>Population sequencing reveals clonal diversity and ancestral inbreeding in the grapevine cultivar Chardonnay.</title>
        <authorList>
            <person name="Roach M.J."/>
            <person name="Johnson D.L."/>
            <person name="Bohlmann J."/>
            <person name="van Vuuren H.J."/>
            <person name="Jones S.J."/>
            <person name="Pretorius I.S."/>
            <person name="Schmidt S.A."/>
            <person name="Borneman A.R."/>
        </authorList>
    </citation>
    <scope>NUCLEOTIDE SEQUENCE [LARGE SCALE GENOMIC DNA]</scope>
    <source>
        <strain evidence="4">cv. Chardonnay</strain>
        <strain evidence="2">I10V1</strain>
        <tissue evidence="2">Leaf</tissue>
    </source>
</reference>
<protein>
    <submittedName>
        <fullName evidence="2">Uncharacterized protein</fullName>
    </submittedName>
</protein>
<evidence type="ECO:0000313" key="3">
    <source>
        <dbReference type="EMBL" id="RVW99027.1"/>
    </source>
</evidence>
<dbReference type="AlphaFoldDB" id="A0A438DWZ5"/>
<dbReference type="EMBL" id="QGNW01000089">
    <property type="protein sequence ID" value="RVW99027.1"/>
    <property type="molecule type" value="Genomic_DNA"/>
</dbReference>
<evidence type="ECO:0000313" key="4">
    <source>
        <dbReference type="Proteomes" id="UP000288805"/>
    </source>
</evidence>
<proteinExistence type="predicted"/>
<dbReference type="EMBL" id="QGNW01001468">
    <property type="protein sequence ID" value="RVW39942.1"/>
    <property type="molecule type" value="Genomic_DNA"/>
</dbReference>
<comment type="caution">
    <text evidence="2">The sequence shown here is derived from an EMBL/GenBank/DDBJ whole genome shotgun (WGS) entry which is preliminary data.</text>
</comment>
<accession>A0A438DWZ5</accession>
<dbReference type="Proteomes" id="UP000288805">
    <property type="component" value="Unassembled WGS sequence"/>
</dbReference>
<gene>
    <name evidence="3" type="ORF">CK203_018949</name>
    <name evidence="2" type="ORF">CK203_081086</name>
</gene>
<dbReference type="Pfam" id="PF05623">
    <property type="entry name" value="DUF789"/>
    <property type="match status" value="1"/>
</dbReference>
<dbReference type="InterPro" id="IPR008507">
    <property type="entry name" value="DUF789"/>
</dbReference>
<evidence type="ECO:0000256" key="1">
    <source>
        <dbReference type="SAM" id="MobiDB-lite"/>
    </source>
</evidence>
<feature type="region of interest" description="Disordered" evidence="1">
    <location>
        <begin position="56"/>
        <end position="77"/>
    </location>
</feature>
<dbReference type="PANTHER" id="PTHR31343">
    <property type="entry name" value="T15D22.8"/>
    <property type="match status" value="1"/>
</dbReference>
<organism evidence="2 4">
    <name type="scientific">Vitis vinifera</name>
    <name type="common">Grape</name>
    <dbReference type="NCBI Taxonomy" id="29760"/>
    <lineage>
        <taxon>Eukaryota</taxon>
        <taxon>Viridiplantae</taxon>
        <taxon>Streptophyta</taxon>
        <taxon>Embryophyta</taxon>
        <taxon>Tracheophyta</taxon>
        <taxon>Spermatophyta</taxon>
        <taxon>Magnoliopsida</taxon>
        <taxon>eudicotyledons</taxon>
        <taxon>Gunneridae</taxon>
        <taxon>Pentapetalae</taxon>
        <taxon>rosids</taxon>
        <taxon>Vitales</taxon>
        <taxon>Vitaceae</taxon>
        <taxon>Viteae</taxon>
        <taxon>Vitis</taxon>
    </lineage>
</organism>
<dbReference type="PANTHER" id="PTHR31343:SF8">
    <property type="entry name" value="OS07G0246600 PROTEIN"/>
    <property type="match status" value="1"/>
</dbReference>
<evidence type="ECO:0000313" key="2">
    <source>
        <dbReference type="EMBL" id="RVW39942.1"/>
    </source>
</evidence>
<name>A0A438DWZ5_VITVI</name>
<sequence length="292" mass="32866">MSSTIVKYIARNKELLFSSDTFVCDPVFIVDRHLVADTQNVQLILAFERHIGWRPGEESDAESSRETSSDGSADYGVERGANSVAQGPWSQQKLADVNTQNMNRLSLRNKPFMGSPSGEGEVSNPPGLLLFEYLEQDSPYGREPLADKAILASKFPELRTYRSCDLLPSSWVSVAWYPIYRIPMGPTLQNLDACFLTFHSLSTPFQSANTDWLDFRGSSVQEVHGAGMPFKLSLSILGLAFYKFKVSVWNHNGVNECPKANSLLRAADNWLRSLQVNHPDYQFFVSHNSYRR</sequence>
<feature type="compositionally biased region" description="Basic and acidic residues" evidence="1">
    <location>
        <begin position="56"/>
        <end position="68"/>
    </location>
</feature>